<dbReference type="EMBL" id="DS547179">
    <property type="protein sequence ID" value="EDQ98995.1"/>
    <property type="molecule type" value="Genomic_DNA"/>
</dbReference>
<dbReference type="RefSeq" id="XP_001890356.1">
    <property type="nucleotide sequence ID" value="XM_001890321.1"/>
</dbReference>
<dbReference type="Proteomes" id="UP000001194">
    <property type="component" value="Unassembled WGS sequence"/>
</dbReference>
<name>B0E2D3_LACBS</name>
<reference evidence="1 2" key="1">
    <citation type="journal article" date="2008" name="Nature">
        <title>The genome of Laccaria bicolor provides insights into mycorrhizal symbiosis.</title>
        <authorList>
            <person name="Martin F."/>
            <person name="Aerts A."/>
            <person name="Ahren D."/>
            <person name="Brun A."/>
            <person name="Danchin E.G.J."/>
            <person name="Duchaussoy F."/>
            <person name="Gibon J."/>
            <person name="Kohler A."/>
            <person name="Lindquist E."/>
            <person name="Pereda V."/>
            <person name="Salamov A."/>
            <person name="Shapiro H.J."/>
            <person name="Wuyts J."/>
            <person name="Blaudez D."/>
            <person name="Buee M."/>
            <person name="Brokstein P."/>
            <person name="Canbaeck B."/>
            <person name="Cohen D."/>
            <person name="Courty P.E."/>
            <person name="Coutinho P.M."/>
            <person name="Delaruelle C."/>
            <person name="Detter J.C."/>
            <person name="Deveau A."/>
            <person name="DiFazio S."/>
            <person name="Duplessis S."/>
            <person name="Fraissinet-Tachet L."/>
            <person name="Lucic E."/>
            <person name="Frey-Klett P."/>
            <person name="Fourrey C."/>
            <person name="Feussner I."/>
            <person name="Gay G."/>
            <person name="Grimwood J."/>
            <person name="Hoegger P.J."/>
            <person name="Jain P."/>
            <person name="Kilaru S."/>
            <person name="Labbe J."/>
            <person name="Lin Y.C."/>
            <person name="Legue V."/>
            <person name="Le Tacon F."/>
            <person name="Marmeisse R."/>
            <person name="Melayah D."/>
            <person name="Montanini B."/>
            <person name="Muratet M."/>
            <person name="Nehls U."/>
            <person name="Niculita-Hirzel H."/>
            <person name="Oudot-Le Secq M.P."/>
            <person name="Peter M."/>
            <person name="Quesneville H."/>
            <person name="Rajashekar B."/>
            <person name="Reich M."/>
            <person name="Rouhier N."/>
            <person name="Schmutz J."/>
            <person name="Yin T."/>
            <person name="Chalot M."/>
            <person name="Henrissat B."/>
            <person name="Kuees U."/>
            <person name="Lucas S."/>
            <person name="Van de Peer Y."/>
            <person name="Podila G.K."/>
            <person name="Polle A."/>
            <person name="Pukkila P.J."/>
            <person name="Richardson P.M."/>
            <person name="Rouze P."/>
            <person name="Sanders I.R."/>
            <person name="Stajich J.E."/>
            <person name="Tunlid A."/>
            <person name="Tuskan G."/>
            <person name="Grigoriev I.V."/>
        </authorList>
    </citation>
    <scope>NUCLEOTIDE SEQUENCE [LARGE SCALE GENOMIC DNA]</scope>
    <source>
        <strain evidence="2">S238N-H82 / ATCC MYA-4686</strain>
    </source>
</reference>
<protein>
    <submittedName>
        <fullName evidence="1">Predicted protein</fullName>
    </submittedName>
</protein>
<evidence type="ECO:0000313" key="1">
    <source>
        <dbReference type="EMBL" id="EDQ98995.1"/>
    </source>
</evidence>
<proteinExistence type="predicted"/>
<gene>
    <name evidence="1" type="ORF">LACBIDRAFT_335454</name>
</gene>
<keyword evidence="2" id="KW-1185">Reference proteome</keyword>
<dbReference type="KEGG" id="lbc:LACBIDRAFT_335454"/>
<evidence type="ECO:0000313" key="2">
    <source>
        <dbReference type="Proteomes" id="UP000001194"/>
    </source>
</evidence>
<sequence>MLQTKSADLSTQPLVGVWNPKTPLEKGCTIDLTHSIPNVSLYIHIQHGSTQTFQATLLITCFENLKQLFLNTCIYNIWHERTVLSCLTVQIKVATLNLIGMENQSLYWGRKKKVQLQGSHKLPTTNNYATDLSSHEDDARRLQASARSMNKKMKILQYSLGNSISAKRHLFQSTGKLSMILEFATLHFA</sequence>
<accession>B0E2D3</accession>
<dbReference type="InParanoid" id="B0E2D3"/>
<organism evidence="2">
    <name type="scientific">Laccaria bicolor (strain S238N-H82 / ATCC MYA-4686)</name>
    <name type="common">Bicoloured deceiver</name>
    <name type="synonym">Laccaria laccata var. bicolor</name>
    <dbReference type="NCBI Taxonomy" id="486041"/>
    <lineage>
        <taxon>Eukaryota</taxon>
        <taxon>Fungi</taxon>
        <taxon>Dikarya</taxon>
        <taxon>Basidiomycota</taxon>
        <taxon>Agaricomycotina</taxon>
        <taxon>Agaricomycetes</taxon>
        <taxon>Agaricomycetidae</taxon>
        <taxon>Agaricales</taxon>
        <taxon>Agaricineae</taxon>
        <taxon>Hydnangiaceae</taxon>
        <taxon>Laccaria</taxon>
    </lineage>
</organism>
<dbReference type="AlphaFoldDB" id="B0E2D3"/>
<dbReference type="GeneID" id="6086014"/>
<dbReference type="HOGENOM" id="CLU_1434670_0_0_1"/>